<gene>
    <name evidence="4" type="ORF">HANVADRAFT_20183</name>
</gene>
<dbReference type="Gene3D" id="3.40.1180.10">
    <property type="entry name" value="Decaprenyl diphosphate synthase-like"/>
    <property type="match status" value="1"/>
</dbReference>
<name>A0A1B7TAS9_9ASCO</name>
<dbReference type="GO" id="GO:0016094">
    <property type="term" value="P:polyprenol biosynthetic process"/>
    <property type="evidence" value="ECO:0007669"/>
    <property type="project" value="TreeGrafter"/>
</dbReference>
<evidence type="ECO:0000256" key="1">
    <source>
        <dbReference type="ARBA" id="ARBA00005432"/>
    </source>
</evidence>
<dbReference type="InterPro" id="IPR001441">
    <property type="entry name" value="UPP_synth-like"/>
</dbReference>
<dbReference type="GO" id="GO:0005811">
    <property type="term" value="C:lipid droplet"/>
    <property type="evidence" value="ECO:0007669"/>
    <property type="project" value="TreeGrafter"/>
</dbReference>
<dbReference type="EC" id="2.5.1.-" evidence="3"/>
<dbReference type="EMBL" id="LXPE01000044">
    <property type="protein sequence ID" value="OBA25795.1"/>
    <property type="molecule type" value="Genomic_DNA"/>
</dbReference>
<sequence>KFIFTELIKHSKRQPKHVSFIMDGNRRFAKNKKIQVKQSHSLGFLTMCKILNLLYDCDVKTVTVFAFSIENFSRSEKEVLDLMQLAKKRLVQLITNTDMCSKYGVRVKIVGDISLLDQELIGMCELIEKETEQNSNCLLNICFPYTGRWELLNAMKQTISDFKNGKIDDITCDTINEYVYNHGAPCKGDIDWAKTGPLDLLVRTSGVKRLSDYQLWQVSSGSVADLEENSNNNGNTTKYEFLKILWPEVTIWRVIWILLKFCFEQN</sequence>
<protein>
    <recommendedName>
        <fullName evidence="3">Alkyl transferase</fullName>
        <ecNumber evidence="3">2.5.1.-</ecNumber>
    </recommendedName>
</protein>
<dbReference type="PANTHER" id="PTHR10291">
    <property type="entry name" value="DEHYDRODOLICHYL DIPHOSPHATE SYNTHASE FAMILY MEMBER"/>
    <property type="match status" value="1"/>
</dbReference>
<dbReference type="CDD" id="cd00475">
    <property type="entry name" value="Cis_IPPS"/>
    <property type="match status" value="1"/>
</dbReference>
<dbReference type="PANTHER" id="PTHR10291:SF43">
    <property type="entry name" value="DEHYDRODOLICHYL DIPHOSPHATE SYNTHASE COMPLEX SUBUNIT DHDDS"/>
    <property type="match status" value="1"/>
</dbReference>
<proteinExistence type="inferred from homology"/>
<dbReference type="NCBIfam" id="TIGR00055">
    <property type="entry name" value="uppS"/>
    <property type="match status" value="1"/>
</dbReference>
<dbReference type="GO" id="GO:1904423">
    <property type="term" value="C:dehydrodolichyl diphosphate synthase complex"/>
    <property type="evidence" value="ECO:0007669"/>
    <property type="project" value="TreeGrafter"/>
</dbReference>
<keyword evidence="2 3" id="KW-0808">Transferase</keyword>
<organism evidence="4 5">
    <name type="scientific">Hanseniaspora valbyensis NRRL Y-1626</name>
    <dbReference type="NCBI Taxonomy" id="766949"/>
    <lineage>
        <taxon>Eukaryota</taxon>
        <taxon>Fungi</taxon>
        <taxon>Dikarya</taxon>
        <taxon>Ascomycota</taxon>
        <taxon>Saccharomycotina</taxon>
        <taxon>Saccharomycetes</taxon>
        <taxon>Saccharomycodales</taxon>
        <taxon>Saccharomycodaceae</taxon>
        <taxon>Hanseniaspora</taxon>
    </lineage>
</organism>
<evidence type="ECO:0000313" key="5">
    <source>
        <dbReference type="Proteomes" id="UP000092321"/>
    </source>
</evidence>
<dbReference type="OrthoDB" id="4173905at2759"/>
<keyword evidence="5" id="KW-1185">Reference proteome</keyword>
<dbReference type="AlphaFoldDB" id="A0A1B7TAS9"/>
<evidence type="ECO:0000256" key="3">
    <source>
        <dbReference type="RuleBase" id="RU363018"/>
    </source>
</evidence>
<comment type="similarity">
    <text evidence="1 3">Belongs to the UPP synthase family.</text>
</comment>
<feature type="non-terminal residue" evidence="4">
    <location>
        <position position="1"/>
    </location>
</feature>
<dbReference type="Proteomes" id="UP000092321">
    <property type="component" value="Unassembled WGS sequence"/>
</dbReference>
<dbReference type="GO" id="GO:0016020">
    <property type="term" value="C:membrane"/>
    <property type="evidence" value="ECO:0007669"/>
    <property type="project" value="TreeGrafter"/>
</dbReference>
<dbReference type="GO" id="GO:0005783">
    <property type="term" value="C:endoplasmic reticulum"/>
    <property type="evidence" value="ECO:0007669"/>
    <property type="project" value="TreeGrafter"/>
</dbReference>
<comment type="caution">
    <text evidence="4">The sequence shown here is derived from an EMBL/GenBank/DDBJ whole genome shotgun (WGS) entry which is preliminary data.</text>
</comment>
<dbReference type="GO" id="GO:0045547">
    <property type="term" value="F:ditrans,polycis-polyprenyl diphosphate synthase [(2E,6E)-farnesyl diphosphate specific] activity"/>
    <property type="evidence" value="ECO:0007669"/>
    <property type="project" value="TreeGrafter"/>
</dbReference>
<accession>A0A1B7TAS9</accession>
<evidence type="ECO:0000313" key="4">
    <source>
        <dbReference type="EMBL" id="OBA25795.1"/>
    </source>
</evidence>
<dbReference type="Pfam" id="PF01255">
    <property type="entry name" value="Prenyltransf"/>
    <property type="match status" value="1"/>
</dbReference>
<dbReference type="SUPFAM" id="SSF64005">
    <property type="entry name" value="Undecaprenyl diphosphate synthase"/>
    <property type="match status" value="1"/>
</dbReference>
<reference evidence="5" key="1">
    <citation type="journal article" date="2016" name="Proc. Natl. Acad. Sci. U.S.A.">
        <title>Comparative genomics of biotechnologically important yeasts.</title>
        <authorList>
            <person name="Riley R."/>
            <person name="Haridas S."/>
            <person name="Wolfe K.H."/>
            <person name="Lopes M.R."/>
            <person name="Hittinger C.T."/>
            <person name="Goeker M."/>
            <person name="Salamov A.A."/>
            <person name="Wisecaver J.H."/>
            <person name="Long T.M."/>
            <person name="Calvey C.H."/>
            <person name="Aerts A.L."/>
            <person name="Barry K.W."/>
            <person name="Choi C."/>
            <person name="Clum A."/>
            <person name="Coughlan A.Y."/>
            <person name="Deshpande S."/>
            <person name="Douglass A.P."/>
            <person name="Hanson S.J."/>
            <person name="Klenk H.-P."/>
            <person name="LaButti K.M."/>
            <person name="Lapidus A."/>
            <person name="Lindquist E.A."/>
            <person name="Lipzen A.M."/>
            <person name="Meier-Kolthoff J.P."/>
            <person name="Ohm R.A."/>
            <person name="Otillar R.P."/>
            <person name="Pangilinan J.L."/>
            <person name="Peng Y."/>
            <person name="Rokas A."/>
            <person name="Rosa C.A."/>
            <person name="Scheuner C."/>
            <person name="Sibirny A.A."/>
            <person name="Slot J.C."/>
            <person name="Stielow J.B."/>
            <person name="Sun H."/>
            <person name="Kurtzman C.P."/>
            <person name="Blackwell M."/>
            <person name="Grigoriev I.V."/>
            <person name="Jeffries T.W."/>
        </authorList>
    </citation>
    <scope>NUCLEOTIDE SEQUENCE [LARGE SCALE GENOMIC DNA]</scope>
    <source>
        <strain evidence="5">NRRL Y-1626</strain>
    </source>
</reference>
<dbReference type="InterPro" id="IPR036424">
    <property type="entry name" value="UPP_synth-like_sf"/>
</dbReference>
<evidence type="ECO:0000256" key="2">
    <source>
        <dbReference type="ARBA" id="ARBA00022679"/>
    </source>
</evidence>
<feature type="non-terminal residue" evidence="4">
    <location>
        <position position="266"/>
    </location>
</feature>